<evidence type="ECO:0000313" key="2">
    <source>
        <dbReference type="EMBL" id="KAF2611440.1"/>
    </source>
</evidence>
<proteinExistence type="predicted"/>
<dbReference type="AlphaFoldDB" id="A0A8S9LTX6"/>
<gene>
    <name evidence="2" type="ORF">F2Q70_00007722</name>
</gene>
<feature type="region of interest" description="Disordered" evidence="1">
    <location>
        <begin position="22"/>
        <end position="44"/>
    </location>
</feature>
<comment type="caution">
    <text evidence="2">The sequence shown here is derived from an EMBL/GenBank/DDBJ whole genome shotgun (WGS) entry which is preliminary data.</text>
</comment>
<feature type="region of interest" description="Disordered" evidence="1">
    <location>
        <begin position="87"/>
        <end position="106"/>
    </location>
</feature>
<accession>A0A8S9LTX6</accession>
<evidence type="ECO:0000256" key="1">
    <source>
        <dbReference type="SAM" id="MobiDB-lite"/>
    </source>
</evidence>
<organism evidence="2">
    <name type="scientific">Brassica cretica</name>
    <name type="common">Mustard</name>
    <dbReference type="NCBI Taxonomy" id="69181"/>
    <lineage>
        <taxon>Eukaryota</taxon>
        <taxon>Viridiplantae</taxon>
        <taxon>Streptophyta</taxon>
        <taxon>Embryophyta</taxon>
        <taxon>Tracheophyta</taxon>
        <taxon>Spermatophyta</taxon>
        <taxon>Magnoliopsida</taxon>
        <taxon>eudicotyledons</taxon>
        <taxon>Gunneridae</taxon>
        <taxon>Pentapetalae</taxon>
        <taxon>rosids</taxon>
        <taxon>malvids</taxon>
        <taxon>Brassicales</taxon>
        <taxon>Brassicaceae</taxon>
        <taxon>Brassiceae</taxon>
        <taxon>Brassica</taxon>
    </lineage>
</organism>
<feature type="compositionally biased region" description="Acidic residues" evidence="1">
    <location>
        <begin position="96"/>
        <end position="106"/>
    </location>
</feature>
<name>A0A8S9LTX6_BRACR</name>
<dbReference type="EMBL" id="QGKY02000089">
    <property type="protein sequence ID" value="KAF2611440.1"/>
    <property type="molecule type" value="Genomic_DNA"/>
</dbReference>
<protein>
    <submittedName>
        <fullName evidence="2">Uncharacterized protein</fullName>
    </submittedName>
</protein>
<reference evidence="2" key="1">
    <citation type="submission" date="2019-12" db="EMBL/GenBank/DDBJ databases">
        <title>Genome sequencing and annotation of Brassica cretica.</title>
        <authorList>
            <person name="Studholme D.J."/>
            <person name="Sarris P.F."/>
        </authorList>
    </citation>
    <scope>NUCLEOTIDE SEQUENCE</scope>
    <source>
        <strain evidence="2">PFS-102/07</strain>
        <tissue evidence="2">Leaf</tissue>
    </source>
</reference>
<sequence length="106" mass="11755">MCCGCCVGVGLFIFDERLGEAGESLQSSSEEPPLPSDFRQQDDSTWKDLEETHHELEQERVGACHGGCCRGDSGRRIFLRRRLVDGNKSDDHWIPSEEDDASPAAS</sequence>